<comment type="caution">
    <text evidence="5">The sequence shown here is derived from an EMBL/GenBank/DDBJ whole genome shotgun (WGS) entry which is preliminary data.</text>
</comment>
<name>A0AAW4CAH1_9STRE</name>
<dbReference type="InterPro" id="IPR050554">
    <property type="entry name" value="Met_Synthase/Corrinoid"/>
</dbReference>
<dbReference type="InterPro" id="IPR037010">
    <property type="entry name" value="VitB12-dep_Met_synth_activ_sf"/>
</dbReference>
<evidence type="ECO:0000259" key="4">
    <source>
        <dbReference type="PROSITE" id="PS50974"/>
    </source>
</evidence>
<evidence type="ECO:0000256" key="3">
    <source>
        <dbReference type="PROSITE-ProRule" id="PRU00346"/>
    </source>
</evidence>
<dbReference type="PANTHER" id="PTHR45833:SF1">
    <property type="entry name" value="METHIONINE SYNTHASE"/>
    <property type="match status" value="1"/>
</dbReference>
<gene>
    <name evidence="5" type="ORF">IAI20_11605</name>
</gene>
<dbReference type="Proteomes" id="UP000743672">
    <property type="component" value="Unassembled WGS sequence"/>
</dbReference>
<sequence length="88" mass="10183">FQYDWANYTPPKPNQLGQVILDDYPLQNLLPYIDWTPFFISWGLVGKYPKIFDDSIVGEEAKDLFANAQAMIDKLIKEKLVTAKAVFR</sequence>
<evidence type="ECO:0000313" key="6">
    <source>
        <dbReference type="Proteomes" id="UP000743672"/>
    </source>
</evidence>
<feature type="domain" description="AdoMet activation" evidence="4">
    <location>
        <begin position="1"/>
        <end position="88"/>
    </location>
</feature>
<dbReference type="Pfam" id="PF02965">
    <property type="entry name" value="Met_synt_B12"/>
    <property type="match status" value="1"/>
</dbReference>
<keyword evidence="3" id="KW-0808">Transferase</keyword>
<dbReference type="EMBL" id="JACSZI010000159">
    <property type="protein sequence ID" value="MBF9674641.1"/>
    <property type="molecule type" value="Genomic_DNA"/>
</dbReference>
<dbReference type="GO" id="GO:0046872">
    <property type="term" value="F:metal ion binding"/>
    <property type="evidence" value="ECO:0007669"/>
    <property type="project" value="UniProtKB-KW"/>
</dbReference>
<keyword evidence="1" id="KW-0479">Metal-binding</keyword>
<reference evidence="5" key="1">
    <citation type="journal article" date="2020" name="J. Clin. Microbiol.">
        <title>Streptococcus pseudopneumoniae: Use of whole genome sequences to validate methods used for identification.</title>
        <authorList>
            <person name="Jensen C.S."/>
            <person name="Iversen K.H."/>
            <person name="Dargis R."/>
            <person name="Shewmaker P."/>
            <person name="Rasmussen S."/>
            <person name="Christensen J.J."/>
            <person name="Nielsen X.C."/>
        </authorList>
    </citation>
    <scope>NUCLEOTIDE SEQUENCE</scope>
    <source>
        <strain evidence="5">256-03</strain>
    </source>
</reference>
<dbReference type="GO" id="GO:0050667">
    <property type="term" value="P:homocysteine metabolic process"/>
    <property type="evidence" value="ECO:0007669"/>
    <property type="project" value="TreeGrafter"/>
</dbReference>
<organism evidence="5 6">
    <name type="scientific">Streptococcus pseudopneumoniae</name>
    <dbReference type="NCBI Taxonomy" id="257758"/>
    <lineage>
        <taxon>Bacteria</taxon>
        <taxon>Bacillati</taxon>
        <taxon>Bacillota</taxon>
        <taxon>Bacilli</taxon>
        <taxon>Lactobacillales</taxon>
        <taxon>Streptococcaceae</taxon>
        <taxon>Streptococcus</taxon>
    </lineage>
</organism>
<keyword evidence="2" id="KW-0170">Cobalt</keyword>
<dbReference type="Gene3D" id="1.10.288.10">
    <property type="entry name" value="Cobalamin-dependent Methionine Synthase, domain 2"/>
    <property type="match status" value="1"/>
</dbReference>
<dbReference type="GO" id="GO:0046653">
    <property type="term" value="P:tetrahydrofolate metabolic process"/>
    <property type="evidence" value="ECO:0007669"/>
    <property type="project" value="TreeGrafter"/>
</dbReference>
<evidence type="ECO:0000256" key="2">
    <source>
        <dbReference type="ARBA" id="ARBA00023285"/>
    </source>
</evidence>
<protein>
    <recommendedName>
        <fullName evidence="4">AdoMet activation domain-containing protein</fullName>
    </recommendedName>
</protein>
<dbReference type="GO" id="GO:0005829">
    <property type="term" value="C:cytosol"/>
    <property type="evidence" value="ECO:0007669"/>
    <property type="project" value="TreeGrafter"/>
</dbReference>
<dbReference type="GO" id="GO:0008705">
    <property type="term" value="F:methionine synthase activity"/>
    <property type="evidence" value="ECO:0007669"/>
    <property type="project" value="InterPro"/>
</dbReference>
<proteinExistence type="predicted"/>
<evidence type="ECO:0000256" key="1">
    <source>
        <dbReference type="ARBA" id="ARBA00022723"/>
    </source>
</evidence>
<evidence type="ECO:0000313" key="5">
    <source>
        <dbReference type="EMBL" id="MBF9674641.1"/>
    </source>
</evidence>
<accession>A0AAW4CAH1</accession>
<dbReference type="PANTHER" id="PTHR45833">
    <property type="entry name" value="METHIONINE SYNTHASE"/>
    <property type="match status" value="1"/>
</dbReference>
<dbReference type="RefSeq" id="WP_196313499.1">
    <property type="nucleotide sequence ID" value="NZ_JACSZI010000159.1"/>
</dbReference>
<dbReference type="PROSITE" id="PS50974">
    <property type="entry name" value="ADOMET_ACTIVATION"/>
    <property type="match status" value="1"/>
</dbReference>
<feature type="non-terminal residue" evidence="5">
    <location>
        <position position="1"/>
    </location>
</feature>
<dbReference type="SUPFAM" id="SSF56507">
    <property type="entry name" value="Methionine synthase activation domain-like"/>
    <property type="match status" value="1"/>
</dbReference>
<dbReference type="AlphaFoldDB" id="A0AAW4CAH1"/>
<keyword evidence="3" id="KW-0489">Methyltransferase</keyword>
<dbReference type="Gene3D" id="3.10.196.10">
    <property type="entry name" value="Vitamin B12-dependent methionine synthase, activation domain"/>
    <property type="match status" value="1"/>
</dbReference>
<dbReference type="InterPro" id="IPR004223">
    <property type="entry name" value="VitB12-dep_Met_synth_activ_dom"/>
</dbReference>
<dbReference type="GO" id="GO:0032259">
    <property type="term" value="P:methylation"/>
    <property type="evidence" value="ECO:0007669"/>
    <property type="project" value="UniProtKB-KW"/>
</dbReference>
<feature type="non-terminal residue" evidence="5">
    <location>
        <position position="88"/>
    </location>
</feature>